<accession>A0A0B7AIN1</accession>
<sequence length="56" mass="6532">MMILQWQHHFMSDICKHDLYCMMHICHVSIVWGSTSVSADTFCFWLDTILLTPCGP</sequence>
<evidence type="ECO:0000313" key="1">
    <source>
        <dbReference type="EMBL" id="CEK80698.1"/>
    </source>
</evidence>
<proteinExistence type="predicted"/>
<dbReference type="AlphaFoldDB" id="A0A0B7AIN1"/>
<feature type="non-terminal residue" evidence="1">
    <location>
        <position position="56"/>
    </location>
</feature>
<reference evidence="1" key="1">
    <citation type="submission" date="2014-12" db="EMBL/GenBank/DDBJ databases">
        <title>Insight into the proteome of Arion vulgaris.</title>
        <authorList>
            <person name="Aradska J."/>
            <person name="Bulat T."/>
            <person name="Smidak R."/>
            <person name="Sarate P."/>
            <person name="Gangsoo J."/>
            <person name="Sialana F."/>
            <person name="Bilban M."/>
            <person name="Lubec G."/>
        </authorList>
    </citation>
    <scope>NUCLEOTIDE SEQUENCE</scope>
    <source>
        <tissue evidence="1">Skin</tissue>
    </source>
</reference>
<name>A0A0B7AIN1_9EUPU</name>
<dbReference type="EMBL" id="HACG01033833">
    <property type="protein sequence ID" value="CEK80698.1"/>
    <property type="molecule type" value="Transcribed_RNA"/>
</dbReference>
<organism evidence="1">
    <name type="scientific">Arion vulgaris</name>
    <dbReference type="NCBI Taxonomy" id="1028688"/>
    <lineage>
        <taxon>Eukaryota</taxon>
        <taxon>Metazoa</taxon>
        <taxon>Spiralia</taxon>
        <taxon>Lophotrochozoa</taxon>
        <taxon>Mollusca</taxon>
        <taxon>Gastropoda</taxon>
        <taxon>Heterobranchia</taxon>
        <taxon>Euthyneura</taxon>
        <taxon>Panpulmonata</taxon>
        <taxon>Eupulmonata</taxon>
        <taxon>Stylommatophora</taxon>
        <taxon>Helicina</taxon>
        <taxon>Arionoidea</taxon>
        <taxon>Arionidae</taxon>
        <taxon>Arion</taxon>
    </lineage>
</organism>
<protein>
    <submittedName>
        <fullName evidence="1">Uncharacterized protein</fullName>
    </submittedName>
</protein>
<gene>
    <name evidence="1" type="primary">ORF122260</name>
</gene>